<sequence>MQKITLPKLKTAFTSCLILCYFIANSQCPQDNEFSKVTPKRDLRGVFLPTVFNLTWPTTKGTTLATQQAQQNELITILDHLKTNNYNTVFLQVRPASDALYVSAIEPWSNYLTGTEGTAPNPVWDPLTFAINESHKRGLDLHAWINPYRAKNGTYANASNHPIIKNPSWVFTASNNANLKILNPGIPQVRDYIVSIVQDIATRYDVDGIHFDDYFYPSGAMTAAPNNQDNQAYIDNNPAALSLGDWRRENGNKMITMVYDAIQAINTNLNKNIVFGVSPTGIWKSGTPTGISGNSTYNDLFYDPIAWLNAGKVDYLAPQLYWKITGAQDYISLSQWWNDQVKAKNKQLYVSQAYYKMDDSNNWLSAELQNQTIQNRVASMNATFGQIAYSYTSIKNNSKSINTNLLAAEYKYKSFAPPITGKDAICPNPPTNIKINGTTLSWDTPAAAADGDLPSKYVIYAFSNTAEAVTNKDDGSKIIEITAGNQYTLTQNQVDTKFIVVTSLDKNNNEAGTYSPNLGNDDFELKKNQLFSVYPNPFSDVFTIELNNASFNKARITIFDPSGIQVWQQDFESRLDSKILVQPTNVESGIYFVRINFENGSSESFKIVKK</sequence>
<evidence type="ECO:0000313" key="6">
    <source>
        <dbReference type="EMBL" id="MDX6185744.1"/>
    </source>
</evidence>
<dbReference type="Pfam" id="PF02638">
    <property type="entry name" value="GHL10"/>
    <property type="match status" value="1"/>
</dbReference>
<feature type="signal peptide" evidence="2">
    <location>
        <begin position="1"/>
        <end position="26"/>
    </location>
</feature>
<dbReference type="Proteomes" id="UP001278738">
    <property type="component" value="Unassembled WGS sequence"/>
</dbReference>
<evidence type="ECO:0000313" key="7">
    <source>
        <dbReference type="Proteomes" id="UP001270053"/>
    </source>
</evidence>
<proteinExistence type="predicted"/>
<dbReference type="InterPro" id="IPR052177">
    <property type="entry name" value="Divisome_Glycosyl_Hydrolase"/>
</dbReference>
<dbReference type="EMBL" id="JAWXVH010000003">
    <property type="protein sequence ID" value="MDX6185744.1"/>
    <property type="molecule type" value="Genomic_DNA"/>
</dbReference>
<dbReference type="InterPro" id="IPR003790">
    <property type="entry name" value="GHL10"/>
</dbReference>
<reference evidence="6 8" key="1">
    <citation type="submission" date="2023-11" db="EMBL/GenBank/DDBJ databases">
        <title>Unpublished Manusciprt.</title>
        <authorList>
            <person name="Saticioglu I.B."/>
            <person name="Ay H."/>
            <person name="Ajmi N."/>
            <person name="Altun S."/>
            <person name="Duman M."/>
        </authorList>
    </citation>
    <scope>NUCLEOTIDE SEQUENCE</scope>
    <source>
        <strain evidence="5 8">Fl-33</strain>
        <strain evidence="6">Fl-77</strain>
    </source>
</reference>
<keyword evidence="1 2" id="KW-0732">Signal</keyword>
<feature type="domain" description="Secretion system C-terminal sorting" evidence="4">
    <location>
        <begin position="533"/>
        <end position="603"/>
    </location>
</feature>
<organism evidence="6 7">
    <name type="scientific">Flavobacterium flavipigmentatum</name>
    <dbReference type="NCBI Taxonomy" id="2893884"/>
    <lineage>
        <taxon>Bacteria</taxon>
        <taxon>Pseudomonadati</taxon>
        <taxon>Bacteroidota</taxon>
        <taxon>Flavobacteriia</taxon>
        <taxon>Flavobacteriales</taxon>
        <taxon>Flavobacteriaceae</taxon>
        <taxon>Flavobacterium</taxon>
    </lineage>
</organism>
<evidence type="ECO:0000256" key="1">
    <source>
        <dbReference type="ARBA" id="ARBA00022729"/>
    </source>
</evidence>
<dbReference type="NCBIfam" id="TIGR04183">
    <property type="entry name" value="Por_Secre_tail"/>
    <property type="match status" value="1"/>
</dbReference>
<dbReference type="InterPro" id="IPR026444">
    <property type="entry name" value="Secre_tail"/>
</dbReference>
<gene>
    <name evidence="5" type="ORF">SGQ18_09240</name>
    <name evidence="6" type="ORF">SGQ44_08250</name>
</gene>
<dbReference type="EMBL" id="JAWXVG010000003">
    <property type="protein sequence ID" value="MDX6182343.1"/>
    <property type="molecule type" value="Genomic_DNA"/>
</dbReference>
<dbReference type="Pfam" id="PF18962">
    <property type="entry name" value="Por_Secre_tail"/>
    <property type="match status" value="1"/>
</dbReference>
<keyword evidence="8" id="KW-1185">Reference proteome</keyword>
<dbReference type="RefSeq" id="WP_229974965.1">
    <property type="nucleotide sequence ID" value="NZ_CP087133.1"/>
</dbReference>
<accession>A0AAJ2VXZ0</accession>
<dbReference type="SUPFAM" id="SSF51445">
    <property type="entry name" value="(Trans)glycosidases"/>
    <property type="match status" value="1"/>
</dbReference>
<feature type="chain" id="PRO_5042463243" evidence="2">
    <location>
        <begin position="27"/>
        <end position="610"/>
    </location>
</feature>
<feature type="domain" description="Glycosyl hydrolase-like 10" evidence="3">
    <location>
        <begin position="43"/>
        <end position="361"/>
    </location>
</feature>
<dbReference type="Gene3D" id="3.20.20.80">
    <property type="entry name" value="Glycosidases"/>
    <property type="match status" value="1"/>
</dbReference>
<dbReference type="PANTHER" id="PTHR43405">
    <property type="entry name" value="GLYCOSYL HYDROLASE DIGH"/>
    <property type="match status" value="1"/>
</dbReference>
<protein>
    <submittedName>
        <fullName evidence="6">Family 10 glycosylhydrolase</fullName>
    </submittedName>
</protein>
<evidence type="ECO:0000256" key="2">
    <source>
        <dbReference type="SAM" id="SignalP"/>
    </source>
</evidence>
<evidence type="ECO:0000313" key="5">
    <source>
        <dbReference type="EMBL" id="MDX6182343.1"/>
    </source>
</evidence>
<evidence type="ECO:0000259" key="3">
    <source>
        <dbReference type="Pfam" id="PF02638"/>
    </source>
</evidence>
<name>A0AAJ2VXZ0_9FLAO</name>
<comment type="caution">
    <text evidence="6">The sequence shown here is derived from an EMBL/GenBank/DDBJ whole genome shotgun (WGS) entry which is preliminary data.</text>
</comment>
<evidence type="ECO:0000313" key="8">
    <source>
        <dbReference type="Proteomes" id="UP001278738"/>
    </source>
</evidence>
<evidence type="ECO:0000259" key="4">
    <source>
        <dbReference type="Pfam" id="PF18962"/>
    </source>
</evidence>
<dbReference type="AlphaFoldDB" id="A0AAJ2VXZ0"/>
<dbReference type="InterPro" id="IPR017853">
    <property type="entry name" value="GH"/>
</dbReference>
<dbReference type="Proteomes" id="UP001270053">
    <property type="component" value="Unassembled WGS sequence"/>
</dbReference>
<dbReference type="PANTHER" id="PTHR43405:SF1">
    <property type="entry name" value="GLYCOSYL HYDROLASE DIGH"/>
    <property type="match status" value="1"/>
</dbReference>